<feature type="compositionally biased region" description="Low complexity" evidence="1">
    <location>
        <begin position="79"/>
        <end position="92"/>
    </location>
</feature>
<reference evidence="2 3" key="1">
    <citation type="submission" date="2020-07" db="EMBL/GenBank/DDBJ databases">
        <title>Comparative genomics of pyrophilous fungi reveals a link between fire events and developmental genes.</title>
        <authorList>
            <consortium name="DOE Joint Genome Institute"/>
            <person name="Steindorff A.S."/>
            <person name="Carver A."/>
            <person name="Calhoun S."/>
            <person name="Stillman K."/>
            <person name="Liu H."/>
            <person name="Lipzen A."/>
            <person name="Pangilinan J."/>
            <person name="Labutti K."/>
            <person name="Bruns T.D."/>
            <person name="Grigoriev I.V."/>
        </authorList>
    </citation>
    <scope>NUCLEOTIDE SEQUENCE [LARGE SCALE GENOMIC DNA]</scope>
    <source>
        <strain evidence="2 3">CBS 144469</strain>
    </source>
</reference>
<proteinExistence type="predicted"/>
<feature type="compositionally biased region" description="Low complexity" evidence="1">
    <location>
        <begin position="29"/>
        <end position="49"/>
    </location>
</feature>
<name>A0A8H6M312_9AGAR</name>
<feature type="compositionally biased region" description="Low complexity" evidence="1">
    <location>
        <begin position="166"/>
        <end position="190"/>
    </location>
</feature>
<feature type="compositionally biased region" description="Low complexity" evidence="1">
    <location>
        <begin position="129"/>
        <end position="139"/>
    </location>
</feature>
<feature type="compositionally biased region" description="Basic and acidic residues" evidence="1">
    <location>
        <begin position="94"/>
        <end position="104"/>
    </location>
</feature>
<dbReference type="EMBL" id="JACGCI010000043">
    <property type="protein sequence ID" value="KAF6752675.1"/>
    <property type="molecule type" value="Genomic_DNA"/>
</dbReference>
<evidence type="ECO:0000313" key="3">
    <source>
        <dbReference type="Proteomes" id="UP000521943"/>
    </source>
</evidence>
<dbReference type="OrthoDB" id="2997660at2759"/>
<evidence type="ECO:0000256" key="1">
    <source>
        <dbReference type="SAM" id="MobiDB-lite"/>
    </source>
</evidence>
<evidence type="ECO:0000313" key="2">
    <source>
        <dbReference type="EMBL" id="KAF6752675.1"/>
    </source>
</evidence>
<organism evidence="2 3">
    <name type="scientific">Ephemerocybe angulata</name>
    <dbReference type="NCBI Taxonomy" id="980116"/>
    <lineage>
        <taxon>Eukaryota</taxon>
        <taxon>Fungi</taxon>
        <taxon>Dikarya</taxon>
        <taxon>Basidiomycota</taxon>
        <taxon>Agaricomycotina</taxon>
        <taxon>Agaricomycetes</taxon>
        <taxon>Agaricomycetidae</taxon>
        <taxon>Agaricales</taxon>
        <taxon>Agaricineae</taxon>
        <taxon>Psathyrellaceae</taxon>
        <taxon>Ephemerocybe</taxon>
    </lineage>
</organism>
<sequence length="463" mass="52596">MATMSFSEHRPQLSPQARTRNTSLQSPLRTRGSYSTRTSPSPTSKNNTNAIRPTPLYHRSYKHNHQGGATAGPSTITRAPTCATIPSTTTTIDSDERPAKRARSEPPVMAAIEVNTIALPTTPAISESLLKQSQSSSRVSGEEEGRSMGGAENVCHTLEEVSEPESQGQSQDYSQSQSQSQRRSVSPTPTEVDDPEPEYVATQIRSLGVKIRDFGFEPTPAHLAPIPELWDQYEAMAEFEFRLEQEPRVYPVHGKNLRRLLQIGWVDMEEVKERCEEMDMEELRRVDARPAWPFALKYNAKENRRKPSKEDKLLILQPRRYGYMRMDRLRKNAEQASLRREQEGQEAREKLDSIMRKGKGVLRDDEEGDIEFDRECEKYYGPSQCSQPDKQFPAPLSAYDPDIYPEAAGVIESQQSSQGRPVERPPRIDTPPLEEEKPVDRRPNALRRGLKRTLSRTQTFTQL</sequence>
<feature type="compositionally biased region" description="Basic residues" evidence="1">
    <location>
        <begin position="444"/>
        <end position="454"/>
    </location>
</feature>
<dbReference type="Proteomes" id="UP000521943">
    <property type="component" value="Unassembled WGS sequence"/>
</dbReference>
<gene>
    <name evidence="2" type="ORF">DFP72DRAFT_448924</name>
</gene>
<dbReference type="AlphaFoldDB" id="A0A8H6M312"/>
<accession>A0A8H6M312</accession>
<keyword evidence="3" id="KW-1185">Reference proteome</keyword>
<feature type="region of interest" description="Disordered" evidence="1">
    <location>
        <begin position="129"/>
        <end position="199"/>
    </location>
</feature>
<feature type="compositionally biased region" description="Basic and acidic residues" evidence="1">
    <location>
        <begin position="434"/>
        <end position="443"/>
    </location>
</feature>
<comment type="caution">
    <text evidence="2">The sequence shown here is derived from an EMBL/GenBank/DDBJ whole genome shotgun (WGS) entry which is preliminary data.</text>
</comment>
<feature type="region of interest" description="Disordered" evidence="1">
    <location>
        <begin position="380"/>
        <end position="463"/>
    </location>
</feature>
<feature type="compositionally biased region" description="Polar residues" evidence="1">
    <location>
        <begin position="13"/>
        <end position="28"/>
    </location>
</feature>
<feature type="region of interest" description="Disordered" evidence="1">
    <location>
        <begin position="1"/>
        <end position="107"/>
    </location>
</feature>
<protein>
    <submittedName>
        <fullName evidence="2">Uncharacterized protein</fullName>
    </submittedName>
</protein>
<feature type="region of interest" description="Disordered" evidence="1">
    <location>
        <begin position="333"/>
        <end position="352"/>
    </location>
</feature>